<feature type="compositionally biased region" description="Low complexity" evidence="1">
    <location>
        <begin position="40"/>
        <end position="57"/>
    </location>
</feature>
<evidence type="ECO:0000313" key="4">
    <source>
        <dbReference type="Proteomes" id="UP000199361"/>
    </source>
</evidence>
<dbReference type="RefSeq" id="WP_091082029.1">
    <property type="nucleotide sequence ID" value="NZ_FOHX01000005.1"/>
</dbReference>
<evidence type="ECO:0000256" key="2">
    <source>
        <dbReference type="SAM" id="SignalP"/>
    </source>
</evidence>
<keyword evidence="2" id="KW-0732">Signal</keyword>
<organism evidence="3 4">
    <name type="scientific">Nonomuraea wenchangensis</name>
    <dbReference type="NCBI Taxonomy" id="568860"/>
    <lineage>
        <taxon>Bacteria</taxon>
        <taxon>Bacillati</taxon>
        <taxon>Actinomycetota</taxon>
        <taxon>Actinomycetes</taxon>
        <taxon>Streptosporangiales</taxon>
        <taxon>Streptosporangiaceae</taxon>
        <taxon>Nonomuraea</taxon>
    </lineage>
</organism>
<reference evidence="3 4" key="1">
    <citation type="submission" date="2016-10" db="EMBL/GenBank/DDBJ databases">
        <authorList>
            <person name="de Groot N.N."/>
        </authorList>
    </citation>
    <scope>NUCLEOTIDE SEQUENCE [LARGE SCALE GENOMIC DNA]</scope>
    <source>
        <strain evidence="3 4">CGMCC 4.5598</strain>
    </source>
</reference>
<dbReference type="Proteomes" id="UP000199361">
    <property type="component" value="Unassembled WGS sequence"/>
</dbReference>
<sequence length="170" mass="17617">MPSAKKGCGCLVAAVLAVVGGCSALFGGHAAGRDPAADSTPAVALTAPPATRTPRPVADLDGDGIADRYDRDADGDGVTKSRDRDDRDPGKGARAPRRTRTPEPRRTGTTSARTSEPRRTRTAAPRTRPKREQPAPVVAAHPGGFCGTPGAVGVASNGRTYVCRGGHWRR</sequence>
<dbReference type="EMBL" id="FOHX01000005">
    <property type="protein sequence ID" value="SET97908.1"/>
    <property type="molecule type" value="Genomic_DNA"/>
</dbReference>
<keyword evidence="4" id="KW-1185">Reference proteome</keyword>
<evidence type="ECO:0000256" key="1">
    <source>
        <dbReference type="SAM" id="MobiDB-lite"/>
    </source>
</evidence>
<feature type="compositionally biased region" description="Basic and acidic residues" evidence="1">
    <location>
        <begin position="65"/>
        <end position="91"/>
    </location>
</feature>
<gene>
    <name evidence="3" type="ORF">SAMN05421811_10549</name>
</gene>
<dbReference type="GO" id="GO:0005509">
    <property type="term" value="F:calcium ion binding"/>
    <property type="evidence" value="ECO:0007669"/>
    <property type="project" value="InterPro"/>
</dbReference>
<dbReference type="OrthoDB" id="3543654at2"/>
<feature type="chain" id="PRO_5039170683" description="Lipoprotein" evidence="2">
    <location>
        <begin position="25"/>
        <end position="170"/>
    </location>
</feature>
<feature type="signal peptide" evidence="2">
    <location>
        <begin position="1"/>
        <end position="24"/>
    </location>
</feature>
<dbReference type="AlphaFoldDB" id="A0A1I0IM88"/>
<dbReference type="STRING" id="568860.SAMN05421811_10549"/>
<dbReference type="Gene3D" id="4.10.1080.10">
    <property type="entry name" value="TSP type-3 repeat"/>
    <property type="match status" value="1"/>
</dbReference>
<evidence type="ECO:0000313" key="3">
    <source>
        <dbReference type="EMBL" id="SET97908.1"/>
    </source>
</evidence>
<proteinExistence type="predicted"/>
<protein>
    <recommendedName>
        <fullName evidence="5">Lipoprotein</fullName>
    </recommendedName>
</protein>
<feature type="region of interest" description="Disordered" evidence="1">
    <location>
        <begin position="32"/>
        <end position="142"/>
    </location>
</feature>
<dbReference type="InterPro" id="IPR028974">
    <property type="entry name" value="TSP_type-3_rpt"/>
</dbReference>
<dbReference type="PROSITE" id="PS51257">
    <property type="entry name" value="PROKAR_LIPOPROTEIN"/>
    <property type="match status" value="1"/>
</dbReference>
<name>A0A1I0IM88_9ACTN</name>
<evidence type="ECO:0008006" key="5">
    <source>
        <dbReference type="Google" id="ProtNLM"/>
    </source>
</evidence>
<accession>A0A1I0IM88</accession>